<protein>
    <submittedName>
        <fullName evidence="1">Uncharacterized protein</fullName>
    </submittedName>
</protein>
<reference evidence="1 2" key="1">
    <citation type="submission" date="2013-08" db="EMBL/GenBank/DDBJ databases">
        <authorList>
            <person name="Huang J."/>
            <person name="Wang G."/>
        </authorList>
    </citation>
    <scope>NUCLEOTIDE SEQUENCE [LARGE SCALE GENOMIC DNA]</scope>
    <source>
        <strain evidence="1 2">JSM 076056</strain>
    </source>
</reference>
<dbReference type="AlphaFoldDB" id="A0A0A5GQ65"/>
<dbReference type="Proteomes" id="UP000030528">
    <property type="component" value="Unassembled WGS sequence"/>
</dbReference>
<sequence length="42" mass="5081">MEWLDSRALYDILRDLMTQANEKRITEVEDFLSELKSQLHNK</sequence>
<proteinExistence type="predicted"/>
<evidence type="ECO:0000313" key="2">
    <source>
        <dbReference type="Proteomes" id="UP000030528"/>
    </source>
</evidence>
<accession>A0A0A5GQ65</accession>
<dbReference type="EMBL" id="AVPE01000001">
    <property type="protein sequence ID" value="KGX94094.1"/>
    <property type="molecule type" value="Genomic_DNA"/>
</dbReference>
<name>A0A0A5GQ65_9BACI</name>
<dbReference type="RefSeq" id="WP_267879639.1">
    <property type="nucleotide sequence ID" value="NZ_AULI01000001.1"/>
</dbReference>
<evidence type="ECO:0000313" key="1">
    <source>
        <dbReference type="EMBL" id="KGX94094.1"/>
    </source>
</evidence>
<organism evidence="1 2">
    <name type="scientific">Pontibacillus halophilus JSM 076056 = DSM 19796</name>
    <dbReference type="NCBI Taxonomy" id="1385510"/>
    <lineage>
        <taxon>Bacteria</taxon>
        <taxon>Bacillati</taxon>
        <taxon>Bacillota</taxon>
        <taxon>Bacilli</taxon>
        <taxon>Bacillales</taxon>
        <taxon>Bacillaceae</taxon>
        <taxon>Pontibacillus</taxon>
    </lineage>
</organism>
<keyword evidence="2" id="KW-1185">Reference proteome</keyword>
<comment type="caution">
    <text evidence="1">The sequence shown here is derived from an EMBL/GenBank/DDBJ whole genome shotgun (WGS) entry which is preliminary data.</text>
</comment>
<gene>
    <name evidence="1" type="ORF">N781_01790</name>
</gene>
<dbReference type="STRING" id="1385510.GCA_000425205_00122"/>